<organism evidence="2 3">
    <name type="scientific">Rodentibacter ratti</name>
    <dbReference type="NCBI Taxonomy" id="1906745"/>
    <lineage>
        <taxon>Bacteria</taxon>
        <taxon>Pseudomonadati</taxon>
        <taxon>Pseudomonadota</taxon>
        <taxon>Gammaproteobacteria</taxon>
        <taxon>Pasteurellales</taxon>
        <taxon>Pasteurellaceae</taxon>
        <taxon>Rodentibacter</taxon>
    </lineage>
</organism>
<accession>A0A1V3L558</accession>
<comment type="caution">
    <text evidence="2">The sequence shown here is derived from an EMBL/GenBank/DDBJ whole genome shotgun (WGS) entry which is preliminary data.</text>
</comment>
<proteinExistence type="predicted"/>
<reference evidence="2 3" key="1">
    <citation type="submission" date="2016-10" db="EMBL/GenBank/DDBJ databases">
        <title>Rodentibacter gen. nov. and new species.</title>
        <authorList>
            <person name="Christensen H."/>
        </authorList>
    </citation>
    <scope>NUCLEOTIDE SEQUENCE [LARGE SCALE GENOMIC DNA]</scope>
    <source>
        <strain evidence="2 3">Ppn157</strain>
    </source>
</reference>
<feature type="region of interest" description="Disordered" evidence="1">
    <location>
        <begin position="159"/>
        <end position="199"/>
    </location>
</feature>
<evidence type="ECO:0000256" key="1">
    <source>
        <dbReference type="SAM" id="MobiDB-lite"/>
    </source>
</evidence>
<dbReference type="AlphaFoldDB" id="A0A1V3L558"/>
<evidence type="ECO:0000313" key="2">
    <source>
        <dbReference type="EMBL" id="OOF84648.1"/>
    </source>
</evidence>
<feature type="compositionally biased region" description="Basic and acidic residues" evidence="1">
    <location>
        <begin position="159"/>
        <end position="175"/>
    </location>
</feature>
<dbReference type="EMBL" id="MLAH01000035">
    <property type="protein sequence ID" value="OOF84648.1"/>
    <property type="molecule type" value="Genomic_DNA"/>
</dbReference>
<sequence length="473" mass="53946">MELNKSQIERIDKLWSFVFAMDDKWITVKPNGDEYKGTPVKISDDGKVIAGMGGRFNGSKISEIRKSFSGPKTPKEFNAQPKKSLSQRSIELKNASLSMRANAKNSDELASAVRKYDDFLTEARHDLRMGMITGEEFSSYRQERNKMYFDWKALRTKENREKGREKARVTREKNKQISQSNQGKKRVATESRYKSSSVHDINNNFKDKFGISFTNGTSLQKELKQAKKDYQSARFGDINEYRDKYNRYMELYSQKGTHPSGIVKGHTSINIDDNSKSAKDMRKMLGQIDSVLSGLQERGFDIKSAMKDRNVSFISGSTSKKGVLGHSWQGRDGIGYFAVHPSKSNDFEKVIKSNNERVNLGKGRWTVGHGENGMVSSYEDYVSATIVHEMAHALGMQKSVKSPERLKNILNQMFQNEKDRTDWIRNNISEYAASNIMETDAELATLVSSPNYKTGTLPKELEDHVYWLFNKRG</sequence>
<protein>
    <submittedName>
        <fullName evidence="2">Uncharacterized protein</fullName>
    </submittedName>
</protein>
<name>A0A1V3L558_9PAST</name>
<dbReference type="SUPFAM" id="SSF55486">
    <property type="entry name" value="Metalloproteases ('zincins'), catalytic domain"/>
    <property type="match status" value="1"/>
</dbReference>
<dbReference type="Proteomes" id="UP000189549">
    <property type="component" value="Unassembled WGS sequence"/>
</dbReference>
<gene>
    <name evidence="2" type="ORF">BKG93_06700</name>
</gene>
<evidence type="ECO:0000313" key="3">
    <source>
        <dbReference type="Proteomes" id="UP000189549"/>
    </source>
</evidence>